<sequence>MCVALGKTRSQNDDGAIAVPRHLPLLLAAPLLLTGAALPRTGPVPEEKPAVAEKATPNGEAQEKPGTAAEPEATIEADSAVEPTPAEVPTPEPKPPVEAEEQPSSPSASDPTSDEDASAGKQEPDASSPAEEPQDKTDKDAPAATGDEDEDQQPEQAEAPPPIATEDPEALKACLADLVALGTKFETAARIDDGEGCGIDHPLEVAEVLPGIDTGSAQMRCETARALGNWLKDTVNPALKIAMPDRKITGLITGSTYACRLRNSAAEGEISEHARGNAIDIAAFRLDDGSEVPMKPRAEDGTVEGAFQRTASAGACLHFTTVLSPGSDATHQDHLHLDVLERESGYRYCR</sequence>
<proteinExistence type="predicted"/>
<organism evidence="3 4">
    <name type="scientific">Pseudorhizobium tarimense</name>
    <dbReference type="NCBI Taxonomy" id="1079109"/>
    <lineage>
        <taxon>Bacteria</taxon>
        <taxon>Pseudomonadati</taxon>
        <taxon>Pseudomonadota</taxon>
        <taxon>Alphaproteobacteria</taxon>
        <taxon>Hyphomicrobiales</taxon>
        <taxon>Rhizobiaceae</taxon>
        <taxon>Rhizobium/Agrobacterium group</taxon>
        <taxon>Pseudorhizobium</taxon>
    </lineage>
</organism>
<dbReference type="InterPro" id="IPR009683">
    <property type="entry name" value="Extensin-like_C"/>
</dbReference>
<feature type="compositionally biased region" description="Low complexity" evidence="1">
    <location>
        <begin position="102"/>
        <end position="111"/>
    </location>
</feature>
<gene>
    <name evidence="3" type="ORF">ABID21_002380</name>
</gene>
<evidence type="ECO:0000313" key="3">
    <source>
        <dbReference type="EMBL" id="MET3586263.1"/>
    </source>
</evidence>
<feature type="region of interest" description="Disordered" evidence="1">
    <location>
        <begin position="37"/>
        <end position="164"/>
    </location>
</feature>
<evidence type="ECO:0000313" key="4">
    <source>
        <dbReference type="Proteomes" id="UP001549031"/>
    </source>
</evidence>
<dbReference type="Pfam" id="PF06904">
    <property type="entry name" value="Extensin-like_C"/>
    <property type="match status" value="1"/>
</dbReference>
<feature type="domain" description="Extensin-like C-terminal" evidence="2">
    <location>
        <begin position="173"/>
        <end position="350"/>
    </location>
</feature>
<feature type="compositionally biased region" description="Pro residues" evidence="1">
    <location>
        <begin position="86"/>
        <end position="96"/>
    </location>
</feature>
<comment type="caution">
    <text evidence="3">The sequence shown here is derived from an EMBL/GenBank/DDBJ whole genome shotgun (WGS) entry which is preliminary data.</text>
</comment>
<evidence type="ECO:0000256" key="1">
    <source>
        <dbReference type="SAM" id="MobiDB-lite"/>
    </source>
</evidence>
<evidence type="ECO:0000259" key="2">
    <source>
        <dbReference type="Pfam" id="PF06904"/>
    </source>
</evidence>
<reference evidence="3 4" key="1">
    <citation type="submission" date="2024-06" db="EMBL/GenBank/DDBJ databases">
        <title>Genomic Encyclopedia of Type Strains, Phase IV (KMG-IV): sequencing the most valuable type-strain genomes for metagenomic binning, comparative biology and taxonomic classification.</title>
        <authorList>
            <person name="Goeker M."/>
        </authorList>
    </citation>
    <scope>NUCLEOTIDE SEQUENCE [LARGE SCALE GENOMIC DNA]</scope>
    <source>
        <strain evidence="3 4">DSM 105042</strain>
    </source>
</reference>
<keyword evidence="4" id="KW-1185">Reference proteome</keyword>
<protein>
    <recommendedName>
        <fullName evidence="2">Extensin-like C-terminal domain-containing protein</fullName>
    </recommendedName>
</protein>
<name>A0ABV2H6U1_9HYPH</name>
<dbReference type="EMBL" id="JBEPLJ010000008">
    <property type="protein sequence ID" value="MET3586263.1"/>
    <property type="molecule type" value="Genomic_DNA"/>
</dbReference>
<accession>A0ABV2H6U1</accession>
<dbReference type="Proteomes" id="UP001549031">
    <property type="component" value="Unassembled WGS sequence"/>
</dbReference>